<feature type="chain" id="PRO_5004569949" description="Tyrosine-protein kinase ephrin type A/B receptor-like domain-containing protein" evidence="2">
    <location>
        <begin position="26"/>
        <end position="1846"/>
    </location>
</feature>
<dbReference type="RefSeq" id="XP_008609166.1">
    <property type="nucleotide sequence ID" value="XM_008610944.1"/>
</dbReference>
<dbReference type="Proteomes" id="UP000030762">
    <property type="component" value="Unassembled WGS sequence"/>
</dbReference>
<dbReference type="PANTHER" id="PTHR11319">
    <property type="entry name" value="G PROTEIN-COUPLED RECEPTOR-RELATED"/>
    <property type="match status" value="1"/>
</dbReference>
<keyword evidence="1" id="KW-0812">Transmembrane</keyword>
<dbReference type="EMBL" id="JH767144">
    <property type="protein sequence ID" value="EQC37646.1"/>
    <property type="molecule type" value="Genomic_DNA"/>
</dbReference>
<feature type="transmembrane region" description="Helical" evidence="1">
    <location>
        <begin position="1621"/>
        <end position="1647"/>
    </location>
</feature>
<dbReference type="SMART" id="SM00710">
    <property type="entry name" value="PbH1"/>
    <property type="match status" value="7"/>
</dbReference>
<dbReference type="OMA" id="ITIYEIT"/>
<dbReference type="VEuPathDB" id="FungiDB:SDRG_05237"/>
<keyword evidence="5" id="KW-1185">Reference proteome</keyword>
<dbReference type="InParanoid" id="T0QSG4"/>
<dbReference type="PANTHER" id="PTHR11319:SF35">
    <property type="entry name" value="OUTER MEMBRANE PROTEIN PMPC-RELATED"/>
    <property type="match status" value="1"/>
</dbReference>
<evidence type="ECO:0000259" key="3">
    <source>
        <dbReference type="Pfam" id="PF07699"/>
    </source>
</evidence>
<feature type="signal peptide" evidence="2">
    <location>
        <begin position="1"/>
        <end position="25"/>
    </location>
</feature>
<protein>
    <recommendedName>
        <fullName evidence="3">Tyrosine-protein kinase ephrin type A/B receptor-like domain-containing protein</fullName>
    </recommendedName>
</protein>
<feature type="transmembrane region" description="Helical" evidence="1">
    <location>
        <begin position="1654"/>
        <end position="1674"/>
    </location>
</feature>
<evidence type="ECO:0000313" key="5">
    <source>
        <dbReference type="Proteomes" id="UP000030762"/>
    </source>
</evidence>
<evidence type="ECO:0000313" key="4">
    <source>
        <dbReference type="EMBL" id="EQC37646.1"/>
    </source>
</evidence>
<keyword evidence="1" id="KW-0472">Membrane</keyword>
<evidence type="ECO:0000256" key="1">
    <source>
        <dbReference type="SAM" id="Phobius"/>
    </source>
</evidence>
<feature type="transmembrane region" description="Helical" evidence="1">
    <location>
        <begin position="1730"/>
        <end position="1748"/>
    </location>
</feature>
<sequence length="1846" mass="193680">MSAPIRRLWGLVLLLWTTIPCVAQACSLSAIVADTAGVIRDRTLQGRDNYETGIHCHWQIATSAPGTIVELTFTLLNLVARDGESNDVVLVNLGLGAVAPAGWRQYTRPVDLQGFDGVGSFAYATSSLAEDTCNQSRSFDSVLCDLTYGSLLTDTARSASWIYFSGKDVGGAISMLSTAPNVYVIYRSFLSTSPGAGLDSSSVSGMMARYEFVHTLCSSDGVVSPQLSVAYDTTPMQRLRYFSHNKPYTTCSWLLQPRRFDAATGNLALFDSIWLHLGSLELLGVSEVTIYDGASTNATVLAKFSSGSPSLPTSFLQTGVGSLQTGQGSLFLTFAFVDGIDATGFSMSWQAGTLCDTRGGRRLTDINDLMPRQYYVAPSSYAPSDGASGLGTRESPFTSSFAYLFENVLRDGDMLTLFPGRYQGTGYCGLTFPTSIYVTSLSGPAWTLVACQGISRGWLLTHTKGLSVIRGLSFTGCATPMSPLFGVALYIGGNASIENCRFYGNQFAGQGTVAVVAPSVTTLRGCTFDSNVATVGAAVAVLSATAILDNCTIHANNATLSGAVFVSTSVSTSTTLHNPSTVTISACTFTRNFASSVVEAALTANQASVVTIVNSTFRSNLGGAIGLDAAYATINNSVITGNAGLGVNAVKTQLHVSTTVFGDNKGADKGGGLRAETSTVRSVSNMFTGNAAVVAGGGVYLLNSSFEDAMSVYKSNTVGTNADATNRGLGGALYALNCYDTTTLQPLIVITNGTFQANKALFGGAVYLEQSYTLLQQSVFQWNKATTFGGALMVTTTRTPSTRMHVLLLDSNLYDSNSGGSGGGSLYVSSSDSVSTTNDVFVRSRSYGTGGAIMLVAALVSVKNGTFLETSSTTDGGAIYADSTSGVFIVDSNFTSCVAYRHGGSVYVSSQLIVIINVTMTNSMAFKYGGSVVIQSVTQTAYFRNIAITTSSASKGGAFYIIDSTISETIFNVSITNTTARTMGGAMYLVLANLTIDHLTTNGTMADIGGMMSLEESVVVLSNASIVKATATASGGAFYSIISNLTLQSSVVDQHSASANGGAIYGFSSTVMLRDTRLAQNSAAAGGAIAVVSSTVNALRANFAHNRALTGGALSADLSHITLDTSVLDANAASGLGGALAVSFNSLTLLRSLLRDNVAAVGGAISVSNLAMFNLSSSRFDNNSVLSTSSVAAQGGAISITTITNASFVTNCSFHDNRAEAAKGGAIYTSMGSALTPPTISIDSSIFEQSRSGYGGALYLENAPTFLSRSRWTNNMATTGGGGGIYWTGNEPQALDSQEYINNYAVYGPNVASLPHGLQPHYTPPPTDGVTTGETSGQVFAGTLVVHVVDKYGQVVTTDNETQVALTSLTTSALIAGVGKATAVRGICNFSSSGVQFTPGFNMTLAVTGGGLVPQNNVEVHLRRCVRGEVLPQGVAQCIKCPVGQFSWNASEMACQECPNGAICSGGDSIQAKDGYWRFPNSTGVCTSPPYDGCSLKECLASACNGLLRNNYLAYANPLVNGTMSLILPSNASGYEVNDTLYVEGATYSVVGSSMVSLPLSTQLQLFVTGSTPLPNTGSVAIYKVQPETCKPGFTGHLCFKCAHGYTRSGKTDCAACPSNYTLTVLVLIGGVVLCVGYATILIMMAINKSRTKIGLLSILTKILTSHVQLVGLAGSFDLPWPDIAASMFTTQSAAFNPAGKLISINCLLSRYKAQLSPAATSLSPYYEQLLMYLCLPLLCIVAPIAFWQLKCFFAVRRIERTAWPARLRANLDRGPEELVLDTEIEDILRAVGEDPSDIVLLDARSIEALAKEPQPLCVVKAAYLDAVRPWIAHVLSRFRPGRPVL</sequence>
<evidence type="ECO:0000256" key="2">
    <source>
        <dbReference type="SAM" id="SignalP"/>
    </source>
</evidence>
<dbReference type="PROSITE" id="PS51257">
    <property type="entry name" value="PROKAR_LIPOPROTEIN"/>
    <property type="match status" value="1"/>
</dbReference>
<name>T0QSG4_SAPDV</name>
<dbReference type="OrthoDB" id="77931at2759"/>
<organism evidence="4 5">
    <name type="scientific">Saprolegnia diclina (strain VS20)</name>
    <dbReference type="NCBI Taxonomy" id="1156394"/>
    <lineage>
        <taxon>Eukaryota</taxon>
        <taxon>Sar</taxon>
        <taxon>Stramenopiles</taxon>
        <taxon>Oomycota</taxon>
        <taxon>Saprolegniomycetes</taxon>
        <taxon>Saprolegniales</taxon>
        <taxon>Saprolegniaceae</taxon>
        <taxon>Saprolegnia</taxon>
    </lineage>
</organism>
<dbReference type="eggNOG" id="ENOG502S49T">
    <property type="taxonomic scope" value="Eukaryota"/>
</dbReference>
<keyword evidence="1" id="KW-1133">Transmembrane helix</keyword>
<reference evidence="4 5" key="1">
    <citation type="submission" date="2012-04" db="EMBL/GenBank/DDBJ databases">
        <title>The Genome Sequence of Saprolegnia declina VS20.</title>
        <authorList>
            <consortium name="The Broad Institute Genome Sequencing Platform"/>
            <person name="Russ C."/>
            <person name="Nusbaum C."/>
            <person name="Tyler B."/>
            <person name="van West P."/>
            <person name="Dieguez-Uribeondo J."/>
            <person name="de Bruijn I."/>
            <person name="Tripathy S."/>
            <person name="Jiang R."/>
            <person name="Young S.K."/>
            <person name="Zeng Q."/>
            <person name="Gargeya S."/>
            <person name="Fitzgerald M."/>
            <person name="Haas B."/>
            <person name="Abouelleil A."/>
            <person name="Alvarado L."/>
            <person name="Arachchi H.M."/>
            <person name="Berlin A."/>
            <person name="Chapman S.B."/>
            <person name="Goldberg J."/>
            <person name="Griggs A."/>
            <person name="Gujja S."/>
            <person name="Hansen M."/>
            <person name="Howarth C."/>
            <person name="Imamovic A."/>
            <person name="Larimer J."/>
            <person name="McCowen C."/>
            <person name="Montmayeur A."/>
            <person name="Murphy C."/>
            <person name="Neiman D."/>
            <person name="Pearson M."/>
            <person name="Priest M."/>
            <person name="Roberts A."/>
            <person name="Saif S."/>
            <person name="Shea T."/>
            <person name="Sisk P."/>
            <person name="Sykes S."/>
            <person name="Wortman J."/>
            <person name="Nusbaum C."/>
            <person name="Birren B."/>
        </authorList>
    </citation>
    <scope>NUCLEOTIDE SEQUENCE [LARGE SCALE GENOMIC DNA]</scope>
    <source>
        <strain evidence="4 5">VS20</strain>
    </source>
</reference>
<dbReference type="Pfam" id="PF07699">
    <property type="entry name" value="Ephrin_rec_like"/>
    <property type="match status" value="1"/>
</dbReference>
<proteinExistence type="predicted"/>
<accession>T0QSG4</accession>
<dbReference type="InterPro" id="IPR006626">
    <property type="entry name" value="PbH1"/>
</dbReference>
<dbReference type="InterPro" id="IPR011641">
    <property type="entry name" value="Tyr-kin_ephrin_A/B_rcpt-like"/>
</dbReference>
<feature type="domain" description="Tyrosine-protein kinase ephrin type A/B receptor-like" evidence="3">
    <location>
        <begin position="1428"/>
        <end position="1461"/>
    </location>
</feature>
<keyword evidence="2" id="KW-0732">Signal</keyword>
<gene>
    <name evidence="4" type="ORF">SDRG_05237</name>
</gene>
<dbReference type="GeneID" id="19945964"/>
<dbReference type="SUPFAM" id="SSF51126">
    <property type="entry name" value="Pectin lyase-like"/>
    <property type="match status" value="3"/>
</dbReference>
<dbReference type="InterPro" id="IPR011050">
    <property type="entry name" value="Pectin_lyase_fold/virulence"/>
</dbReference>